<protein>
    <submittedName>
        <fullName evidence="1">Uncharacterized protein</fullName>
    </submittedName>
</protein>
<accession>A0A1N7SFH1</accession>
<dbReference type="AlphaFoldDB" id="A0A1N7SFH1"/>
<gene>
    <name evidence="1" type="ORF">BN2476_500037</name>
</gene>
<dbReference type="AntiFam" id="ANF00014">
    <property type="entry name" value="tRNA translation"/>
</dbReference>
<evidence type="ECO:0000313" key="1">
    <source>
        <dbReference type="EMBL" id="SIT46090.1"/>
    </source>
</evidence>
<dbReference type="Proteomes" id="UP000195569">
    <property type="component" value="Unassembled WGS sequence"/>
</dbReference>
<organism evidence="1 2">
    <name type="scientific">Paraburkholderia piptadeniae</name>
    <dbReference type="NCBI Taxonomy" id="1701573"/>
    <lineage>
        <taxon>Bacteria</taxon>
        <taxon>Pseudomonadati</taxon>
        <taxon>Pseudomonadota</taxon>
        <taxon>Betaproteobacteria</taxon>
        <taxon>Burkholderiales</taxon>
        <taxon>Burkholderiaceae</taxon>
        <taxon>Paraburkholderia</taxon>
    </lineage>
</organism>
<sequence>MLAASVYFMYSLVGSIGLEPTTPTMSRWCSNQLSYEPSEGANYRDTLSIAQALGVILCRWPGARGTWPLNDARAPRCSCFGCSPERRETATIDDDAYRRRAGS</sequence>
<keyword evidence="2" id="KW-1185">Reference proteome</keyword>
<dbReference type="EMBL" id="CYGY02000050">
    <property type="protein sequence ID" value="SIT46090.1"/>
    <property type="molecule type" value="Genomic_DNA"/>
</dbReference>
<reference evidence="1" key="1">
    <citation type="submission" date="2016-12" db="EMBL/GenBank/DDBJ databases">
        <authorList>
            <person name="Moulin L."/>
        </authorList>
    </citation>
    <scope>NUCLEOTIDE SEQUENCE [LARGE SCALE GENOMIC DNA]</scope>
    <source>
        <strain evidence="1">STM 7183</strain>
    </source>
</reference>
<proteinExistence type="predicted"/>
<evidence type="ECO:0000313" key="2">
    <source>
        <dbReference type="Proteomes" id="UP000195569"/>
    </source>
</evidence>
<comment type="caution">
    <text evidence="1">The sequence shown here is derived from an EMBL/GenBank/DDBJ whole genome shotgun (WGS) entry which is preliminary data.</text>
</comment>
<name>A0A1N7SFH1_9BURK</name>